<feature type="compositionally biased region" description="Low complexity" evidence="1">
    <location>
        <begin position="1"/>
        <end position="20"/>
    </location>
</feature>
<organism evidence="2">
    <name type="scientific">Hordeum vulgare subsp. vulgare</name>
    <name type="common">Domesticated barley</name>
    <dbReference type="NCBI Taxonomy" id="112509"/>
    <lineage>
        <taxon>Eukaryota</taxon>
        <taxon>Viridiplantae</taxon>
        <taxon>Streptophyta</taxon>
        <taxon>Embryophyta</taxon>
        <taxon>Tracheophyta</taxon>
        <taxon>Spermatophyta</taxon>
        <taxon>Magnoliopsida</taxon>
        <taxon>Liliopsida</taxon>
        <taxon>Poales</taxon>
        <taxon>Poaceae</taxon>
        <taxon>BOP clade</taxon>
        <taxon>Pooideae</taxon>
        <taxon>Triticodae</taxon>
        <taxon>Triticeae</taxon>
        <taxon>Hordeinae</taxon>
        <taxon>Hordeum</taxon>
    </lineage>
</organism>
<sequence>MAEARSGSAAVASSGSAEARQGPQRCCNPSASHARVRVQRTVGASPGRDAGSL</sequence>
<reference evidence="2" key="1">
    <citation type="journal article" date="2011" name="Plant Physiol.">
        <title>Comprehensive sequence analysis of 24,783 barley full-length cDNAs derived from 12 clone libraries.</title>
        <authorList>
            <person name="Matsumoto T."/>
            <person name="Tanaka T."/>
            <person name="Sakai H."/>
            <person name="Amano N."/>
            <person name="Kanamori H."/>
            <person name="Kurita K."/>
            <person name="Kikuta A."/>
            <person name="Kamiya K."/>
            <person name="Yamamoto M."/>
            <person name="Ikawa H."/>
            <person name="Fujii N."/>
            <person name="Hori K."/>
            <person name="Itoh T."/>
            <person name="Sato K."/>
        </authorList>
    </citation>
    <scope>NUCLEOTIDE SEQUENCE</scope>
    <source>
        <tissue evidence="2">Seed</tissue>
    </source>
</reference>
<dbReference type="AlphaFoldDB" id="F2EC37"/>
<name>F2EC37_HORVV</name>
<accession>F2EC37</accession>
<evidence type="ECO:0000313" key="2">
    <source>
        <dbReference type="EMBL" id="BAK04909.1"/>
    </source>
</evidence>
<protein>
    <submittedName>
        <fullName evidence="2">Predicted protein</fullName>
    </submittedName>
</protein>
<evidence type="ECO:0000256" key="1">
    <source>
        <dbReference type="SAM" id="MobiDB-lite"/>
    </source>
</evidence>
<feature type="region of interest" description="Disordered" evidence="1">
    <location>
        <begin position="1"/>
        <end position="53"/>
    </location>
</feature>
<dbReference type="EMBL" id="AK373712">
    <property type="protein sequence ID" value="BAK04909.1"/>
    <property type="molecule type" value="mRNA"/>
</dbReference>
<proteinExistence type="evidence at transcript level"/>